<dbReference type="PANTHER" id="PTHR30575">
    <property type="entry name" value="PEPTIDASE M20"/>
    <property type="match status" value="1"/>
</dbReference>
<comment type="similarity">
    <text evidence="1 2">Belongs to the peptidase M20A family.</text>
</comment>
<dbReference type="Gene3D" id="3.40.630.10">
    <property type="entry name" value="Zn peptidases"/>
    <property type="match status" value="1"/>
</dbReference>
<proteinExistence type="inferred from homology"/>
<evidence type="ECO:0000256" key="1">
    <source>
        <dbReference type="ARBA" id="ARBA00006247"/>
    </source>
</evidence>
<dbReference type="SUPFAM" id="SSF53187">
    <property type="entry name" value="Zn-dependent exopeptidases"/>
    <property type="match status" value="1"/>
</dbReference>
<organism evidence="4 5">
    <name type="scientific">Pleurostoma richardsiae</name>
    <dbReference type="NCBI Taxonomy" id="41990"/>
    <lineage>
        <taxon>Eukaryota</taxon>
        <taxon>Fungi</taxon>
        <taxon>Dikarya</taxon>
        <taxon>Ascomycota</taxon>
        <taxon>Pezizomycotina</taxon>
        <taxon>Sordariomycetes</taxon>
        <taxon>Sordariomycetidae</taxon>
        <taxon>Calosphaeriales</taxon>
        <taxon>Pleurostomataceae</taxon>
        <taxon>Pleurostoma</taxon>
    </lineage>
</organism>
<dbReference type="AlphaFoldDB" id="A0AA38RXZ6"/>
<evidence type="ECO:0000256" key="2">
    <source>
        <dbReference type="PIRNR" id="PIRNR037226"/>
    </source>
</evidence>
<evidence type="ECO:0000259" key="3">
    <source>
        <dbReference type="Pfam" id="PF07687"/>
    </source>
</evidence>
<dbReference type="Proteomes" id="UP001174694">
    <property type="component" value="Unassembled WGS sequence"/>
</dbReference>
<protein>
    <recommendedName>
        <fullName evidence="2">Peptidase M20 domain-containing protein 2</fullName>
    </recommendedName>
</protein>
<name>A0AA38RXZ6_9PEZI</name>
<comment type="caution">
    <text evidence="4">The sequence shown here is derived from an EMBL/GenBank/DDBJ whole genome shotgun (WGS) entry which is preliminary data.</text>
</comment>
<dbReference type="InterPro" id="IPR017144">
    <property type="entry name" value="Xaa-Arg_dipeptidase"/>
</dbReference>
<dbReference type="Gene3D" id="3.30.70.360">
    <property type="match status" value="1"/>
</dbReference>
<dbReference type="Pfam" id="PF07687">
    <property type="entry name" value="M20_dimer"/>
    <property type="match status" value="1"/>
</dbReference>
<dbReference type="PANTHER" id="PTHR30575:SF0">
    <property type="entry name" value="XAA-ARG DIPEPTIDASE"/>
    <property type="match status" value="1"/>
</dbReference>
<dbReference type="Pfam" id="PF01546">
    <property type="entry name" value="Peptidase_M20"/>
    <property type="match status" value="1"/>
</dbReference>
<dbReference type="CDD" id="cd05672">
    <property type="entry name" value="M20_ACY1L2-like"/>
    <property type="match status" value="1"/>
</dbReference>
<dbReference type="InterPro" id="IPR036264">
    <property type="entry name" value="Bact_exopeptidase_dim_dom"/>
</dbReference>
<dbReference type="NCBIfam" id="TIGR01891">
    <property type="entry name" value="amidohydrolases"/>
    <property type="match status" value="1"/>
</dbReference>
<dbReference type="PIRSF" id="PIRSF037226">
    <property type="entry name" value="Amidohydrolase_ACY1L2_prd"/>
    <property type="match status" value="1"/>
</dbReference>
<reference evidence="4" key="1">
    <citation type="submission" date="2022-07" db="EMBL/GenBank/DDBJ databases">
        <title>Fungi with potential for degradation of polypropylene.</title>
        <authorList>
            <person name="Gostincar C."/>
        </authorList>
    </citation>
    <scope>NUCLEOTIDE SEQUENCE</scope>
    <source>
        <strain evidence="4">EXF-13308</strain>
    </source>
</reference>
<evidence type="ECO:0000313" key="5">
    <source>
        <dbReference type="Proteomes" id="UP001174694"/>
    </source>
</evidence>
<dbReference type="SUPFAM" id="SSF55031">
    <property type="entry name" value="Bacterial exopeptidase dimerisation domain"/>
    <property type="match status" value="1"/>
</dbReference>
<dbReference type="EMBL" id="JANBVO010000008">
    <property type="protein sequence ID" value="KAJ9150458.1"/>
    <property type="molecule type" value="Genomic_DNA"/>
</dbReference>
<accession>A0AA38RXZ6</accession>
<dbReference type="InterPro" id="IPR052030">
    <property type="entry name" value="Peptidase_M20/M20A_hydrolases"/>
</dbReference>
<keyword evidence="5" id="KW-1185">Reference proteome</keyword>
<dbReference type="InterPro" id="IPR002933">
    <property type="entry name" value="Peptidase_M20"/>
</dbReference>
<dbReference type="GO" id="GO:0016805">
    <property type="term" value="F:dipeptidase activity"/>
    <property type="evidence" value="ECO:0007669"/>
    <property type="project" value="InterPro"/>
</dbReference>
<feature type="domain" description="Peptidase M20 dimerisation" evidence="3">
    <location>
        <begin position="180"/>
        <end position="271"/>
    </location>
</feature>
<dbReference type="InterPro" id="IPR011650">
    <property type="entry name" value="Peptidase_M20_dimer"/>
</dbReference>
<gene>
    <name evidence="4" type="ORF">NKR23_g3735</name>
</gene>
<dbReference type="FunFam" id="3.30.70.360:FF:000004">
    <property type="entry name" value="Peptidase M20 domain-containing protein 2"/>
    <property type="match status" value="1"/>
</dbReference>
<dbReference type="InterPro" id="IPR017439">
    <property type="entry name" value="Amidohydrolase"/>
</dbReference>
<sequence>MGSLPTSFPVHEQLAQSFEKHRDTLERLNREIHTHPELSFQEFHAHDTFCTILSELEYKVTRHAYGLKTAFEVESGHGGAVITYNAEYDALPEIGHACGHNLISTSSLAAFLATADALAEGGIEGRVRLLGTPAEEDGGGKIDLLNAGAYKGVDACLMGHPAPSSENLDGIVLMRCMARASTKVTFRGLNAHAGDAPWKGKNALDAAVATYNNLSMLRQQTPPNQRIHAIISNGGDRPNIIPHLTEMLIYIRAETDAELQETCRKLVACCEGAATATGCTVGFDWANTYKDLQCSNAIATRFEQMAASQGQSYMRTSPTVSGGSTDQGNVGYELPALHPSFSIPVEVPGVGPHNPGFQKAAASPAGFDAALRFGKVLAATGLEILQDKSLRDEMWAEHRATFGKTKA</sequence>
<evidence type="ECO:0000313" key="4">
    <source>
        <dbReference type="EMBL" id="KAJ9150458.1"/>
    </source>
</evidence>